<organism evidence="1">
    <name type="scientific">Sinorhizobium medicae</name>
    <dbReference type="NCBI Taxonomy" id="110321"/>
    <lineage>
        <taxon>Bacteria</taxon>
        <taxon>Pseudomonadati</taxon>
        <taxon>Pseudomonadota</taxon>
        <taxon>Alphaproteobacteria</taxon>
        <taxon>Hyphomicrobiales</taxon>
        <taxon>Rhizobiaceae</taxon>
        <taxon>Sinorhizobium/Ensifer group</taxon>
        <taxon>Sinorhizobium</taxon>
    </lineage>
</organism>
<dbReference type="Proteomes" id="UP000507954">
    <property type="component" value="Unassembled WGS sequence"/>
</dbReference>
<dbReference type="AlphaFoldDB" id="A0A508X046"/>
<dbReference type="EMBL" id="CABFNB010000116">
    <property type="protein sequence ID" value="VTZ63178.1"/>
    <property type="molecule type" value="Genomic_DNA"/>
</dbReference>
<name>A0A508X046_9HYPH</name>
<gene>
    <name evidence="1" type="ORF">EMEDMD4_490105</name>
</gene>
<reference evidence="1" key="1">
    <citation type="submission" date="2019-06" db="EMBL/GenBank/DDBJ databases">
        <authorList>
            <person name="Le Quere A."/>
            <person name="Colella S."/>
        </authorList>
    </citation>
    <scope>NUCLEOTIDE SEQUENCE</scope>
    <source>
        <strain evidence="1">EmedicaeMD41</strain>
    </source>
</reference>
<protein>
    <submittedName>
        <fullName evidence="1">Uncharacterized protein</fullName>
    </submittedName>
</protein>
<accession>A0A508X046</accession>
<sequence length="37" mass="4233">MGQEPAAKREFGTGLQKRCFYEISELQTGRSRASWNV</sequence>
<proteinExistence type="predicted"/>
<evidence type="ECO:0000313" key="1">
    <source>
        <dbReference type="EMBL" id="VTZ63178.1"/>
    </source>
</evidence>